<accession>A0A6C0HNT4</accession>
<dbReference type="AlphaFoldDB" id="A0A6C0HNT4"/>
<name>A0A6C0HNT4_9ZZZZ</name>
<reference evidence="1" key="1">
    <citation type="journal article" date="2020" name="Nature">
        <title>Giant virus diversity and host interactions through global metagenomics.</title>
        <authorList>
            <person name="Schulz F."/>
            <person name="Roux S."/>
            <person name="Paez-Espino D."/>
            <person name="Jungbluth S."/>
            <person name="Walsh D.A."/>
            <person name="Denef V.J."/>
            <person name="McMahon K.D."/>
            <person name="Konstantinidis K.T."/>
            <person name="Eloe-Fadrosh E.A."/>
            <person name="Kyrpides N.C."/>
            <person name="Woyke T."/>
        </authorList>
    </citation>
    <scope>NUCLEOTIDE SEQUENCE</scope>
    <source>
        <strain evidence="1">GVMAG-M-3300023184-160</strain>
    </source>
</reference>
<sequence>MTYKRWKAPIYRKSYRKKYGPSCFLEPDTLRYPVCTNGRLDCKALRAAQYYARLTKNKKVLAKIRKSRKRCT</sequence>
<dbReference type="EMBL" id="MN739994">
    <property type="protein sequence ID" value="QHT82047.1"/>
    <property type="molecule type" value="Genomic_DNA"/>
</dbReference>
<protein>
    <submittedName>
        <fullName evidence="1">Uncharacterized protein</fullName>
    </submittedName>
</protein>
<proteinExistence type="predicted"/>
<evidence type="ECO:0000313" key="1">
    <source>
        <dbReference type="EMBL" id="QHT82047.1"/>
    </source>
</evidence>
<organism evidence="1">
    <name type="scientific">viral metagenome</name>
    <dbReference type="NCBI Taxonomy" id="1070528"/>
    <lineage>
        <taxon>unclassified sequences</taxon>
        <taxon>metagenomes</taxon>
        <taxon>organismal metagenomes</taxon>
    </lineage>
</organism>